<proteinExistence type="predicted"/>
<gene>
    <name evidence="1" type="ORF">Fot_30146</name>
</gene>
<dbReference type="AlphaFoldDB" id="A0ABD1TTW8"/>
<evidence type="ECO:0000313" key="2">
    <source>
        <dbReference type="Proteomes" id="UP001604277"/>
    </source>
</evidence>
<reference evidence="2" key="1">
    <citation type="submission" date="2024-07" db="EMBL/GenBank/DDBJ databases">
        <title>Two chromosome-level genome assemblies of Korean endemic species Abeliophyllum distichum and Forsythia ovata (Oleaceae).</title>
        <authorList>
            <person name="Jang H."/>
        </authorList>
    </citation>
    <scope>NUCLEOTIDE SEQUENCE [LARGE SCALE GENOMIC DNA]</scope>
</reference>
<sequence>MERLGTTNFCHLQRKLPYFSQFSQKLPSPSSIFLSYPQASMNDSSILPPLIVQFTNTCLSHDWFQHCVGTTIPDGCSQNNMINEPQPSKLYPRRSKNTIDLDNMINEPPPSTFHLPVHANSWN</sequence>
<keyword evidence="2" id="KW-1185">Reference proteome</keyword>
<evidence type="ECO:0000313" key="1">
    <source>
        <dbReference type="EMBL" id="KAL2516175.1"/>
    </source>
</evidence>
<accession>A0ABD1TTW8</accession>
<name>A0ABD1TTW8_9LAMI</name>
<dbReference type="EMBL" id="JBFOLJ010000008">
    <property type="protein sequence ID" value="KAL2516175.1"/>
    <property type="molecule type" value="Genomic_DNA"/>
</dbReference>
<dbReference type="Proteomes" id="UP001604277">
    <property type="component" value="Unassembled WGS sequence"/>
</dbReference>
<comment type="caution">
    <text evidence="1">The sequence shown here is derived from an EMBL/GenBank/DDBJ whole genome shotgun (WGS) entry which is preliminary data.</text>
</comment>
<protein>
    <submittedName>
        <fullName evidence="1">Uncharacterized protein</fullName>
    </submittedName>
</protein>
<organism evidence="1 2">
    <name type="scientific">Forsythia ovata</name>
    <dbReference type="NCBI Taxonomy" id="205694"/>
    <lineage>
        <taxon>Eukaryota</taxon>
        <taxon>Viridiplantae</taxon>
        <taxon>Streptophyta</taxon>
        <taxon>Embryophyta</taxon>
        <taxon>Tracheophyta</taxon>
        <taxon>Spermatophyta</taxon>
        <taxon>Magnoliopsida</taxon>
        <taxon>eudicotyledons</taxon>
        <taxon>Gunneridae</taxon>
        <taxon>Pentapetalae</taxon>
        <taxon>asterids</taxon>
        <taxon>lamiids</taxon>
        <taxon>Lamiales</taxon>
        <taxon>Oleaceae</taxon>
        <taxon>Forsythieae</taxon>
        <taxon>Forsythia</taxon>
    </lineage>
</organism>